<name>A0A6G0W433_9STRA</name>
<proteinExistence type="predicted"/>
<feature type="chain" id="PRO_5026136984" evidence="1">
    <location>
        <begin position="16"/>
        <end position="886"/>
    </location>
</feature>
<dbReference type="Pfam" id="PF00069">
    <property type="entry name" value="Pkinase"/>
    <property type="match status" value="1"/>
</dbReference>
<dbReference type="InterPro" id="IPR001932">
    <property type="entry name" value="PPM-type_phosphatase-like_dom"/>
</dbReference>
<dbReference type="GO" id="GO:0005524">
    <property type="term" value="F:ATP binding"/>
    <property type="evidence" value="ECO:0007669"/>
    <property type="project" value="InterPro"/>
</dbReference>
<accession>A0A6G0W433</accession>
<reference evidence="4 5" key="1">
    <citation type="submission" date="2019-07" db="EMBL/GenBank/DDBJ databases">
        <title>Genomics analysis of Aphanomyces spp. identifies a new class of oomycete effector associated with host adaptation.</title>
        <authorList>
            <person name="Gaulin E."/>
        </authorList>
    </citation>
    <scope>NUCLEOTIDE SEQUENCE [LARGE SCALE GENOMIC DNA]</scope>
    <source>
        <strain evidence="4 5">ATCC 201684</strain>
    </source>
</reference>
<feature type="domain" description="PPM-type phosphatase" evidence="3">
    <location>
        <begin position="618"/>
        <end position="884"/>
    </location>
</feature>
<dbReference type="InterPro" id="IPR000719">
    <property type="entry name" value="Prot_kinase_dom"/>
</dbReference>
<dbReference type="VEuPathDB" id="FungiDB:AeMF1_019307"/>
<dbReference type="CDD" id="cd00143">
    <property type="entry name" value="PP2Cc"/>
    <property type="match status" value="1"/>
</dbReference>
<evidence type="ECO:0000256" key="1">
    <source>
        <dbReference type="SAM" id="SignalP"/>
    </source>
</evidence>
<dbReference type="GO" id="GO:0004722">
    <property type="term" value="F:protein serine/threonine phosphatase activity"/>
    <property type="evidence" value="ECO:0007669"/>
    <property type="project" value="InterPro"/>
</dbReference>
<dbReference type="InterPro" id="IPR008271">
    <property type="entry name" value="Ser/Thr_kinase_AS"/>
</dbReference>
<feature type="signal peptide" evidence="1">
    <location>
        <begin position="1"/>
        <end position="15"/>
    </location>
</feature>
<dbReference type="EMBL" id="VJMJ01000359">
    <property type="protein sequence ID" value="KAF0721891.1"/>
    <property type="molecule type" value="Genomic_DNA"/>
</dbReference>
<dbReference type="AlphaFoldDB" id="A0A6G0W433"/>
<dbReference type="SUPFAM" id="SSF56112">
    <property type="entry name" value="Protein kinase-like (PK-like)"/>
    <property type="match status" value="1"/>
</dbReference>
<dbReference type="SMART" id="SM00332">
    <property type="entry name" value="PP2Cc"/>
    <property type="match status" value="1"/>
</dbReference>
<evidence type="ECO:0000259" key="3">
    <source>
        <dbReference type="PROSITE" id="PS51746"/>
    </source>
</evidence>
<protein>
    <submittedName>
        <fullName evidence="4">Uncharacterized protein</fullName>
    </submittedName>
</protein>
<keyword evidence="1" id="KW-0732">Signal</keyword>
<dbReference type="PROSITE" id="PS50011">
    <property type="entry name" value="PROTEIN_KINASE_DOM"/>
    <property type="match status" value="1"/>
</dbReference>
<dbReference type="PROSITE" id="PS00108">
    <property type="entry name" value="PROTEIN_KINASE_ST"/>
    <property type="match status" value="1"/>
</dbReference>
<evidence type="ECO:0000259" key="2">
    <source>
        <dbReference type="PROSITE" id="PS50011"/>
    </source>
</evidence>
<gene>
    <name evidence="4" type="ORF">Ae201684_018827</name>
</gene>
<feature type="domain" description="Protein kinase" evidence="2">
    <location>
        <begin position="163"/>
        <end position="514"/>
    </location>
</feature>
<dbReference type="Proteomes" id="UP000481153">
    <property type="component" value="Unassembled WGS sequence"/>
</dbReference>
<evidence type="ECO:0000313" key="4">
    <source>
        <dbReference type="EMBL" id="KAF0721891.1"/>
    </source>
</evidence>
<dbReference type="PROSITE" id="PS51746">
    <property type="entry name" value="PPM_2"/>
    <property type="match status" value="1"/>
</dbReference>
<dbReference type="SUPFAM" id="SSF81606">
    <property type="entry name" value="PP2C-like"/>
    <property type="match status" value="1"/>
</dbReference>
<organism evidence="4 5">
    <name type="scientific">Aphanomyces euteiches</name>
    <dbReference type="NCBI Taxonomy" id="100861"/>
    <lineage>
        <taxon>Eukaryota</taxon>
        <taxon>Sar</taxon>
        <taxon>Stramenopiles</taxon>
        <taxon>Oomycota</taxon>
        <taxon>Saprolegniomycetes</taxon>
        <taxon>Saprolegniales</taxon>
        <taxon>Verrucalvaceae</taxon>
        <taxon>Aphanomyces</taxon>
    </lineage>
</organism>
<dbReference type="Gene3D" id="3.60.40.10">
    <property type="entry name" value="PPM-type phosphatase domain"/>
    <property type="match status" value="1"/>
</dbReference>
<dbReference type="InterPro" id="IPR011009">
    <property type="entry name" value="Kinase-like_dom_sf"/>
</dbReference>
<evidence type="ECO:0000313" key="5">
    <source>
        <dbReference type="Proteomes" id="UP000481153"/>
    </source>
</evidence>
<comment type="caution">
    <text evidence="4">The sequence shown here is derived from an EMBL/GenBank/DDBJ whole genome shotgun (WGS) entry which is preliminary data.</text>
</comment>
<dbReference type="Pfam" id="PF00481">
    <property type="entry name" value="PP2C"/>
    <property type="match status" value="1"/>
</dbReference>
<dbReference type="GO" id="GO:0004672">
    <property type="term" value="F:protein kinase activity"/>
    <property type="evidence" value="ECO:0007669"/>
    <property type="project" value="InterPro"/>
</dbReference>
<dbReference type="SMART" id="SM00220">
    <property type="entry name" value="S_TKc"/>
    <property type="match status" value="1"/>
</dbReference>
<dbReference type="PANTHER" id="PTHR47992">
    <property type="entry name" value="PROTEIN PHOSPHATASE"/>
    <property type="match status" value="1"/>
</dbReference>
<dbReference type="PROSITE" id="PS51257">
    <property type="entry name" value="PROKAR_LIPOPROTEIN"/>
    <property type="match status" value="1"/>
</dbReference>
<dbReference type="InterPro" id="IPR015655">
    <property type="entry name" value="PP2C"/>
</dbReference>
<dbReference type="Gene3D" id="1.10.510.10">
    <property type="entry name" value="Transferase(Phosphotransferase) domain 1"/>
    <property type="match status" value="2"/>
</dbReference>
<dbReference type="InterPro" id="IPR036457">
    <property type="entry name" value="PPM-type-like_dom_sf"/>
</dbReference>
<sequence length="886" mass="100186">MRLTTLLAGAGLISCATTTSKLLICPRRIQSASFIELVEAQCRKNKAYDFSLQKYVPRLASPNDKISHWTLTAITPGDFVQNYQLIERTAILGTCGHDAFEQEETSVVKINNKPAATRQFAHKQLSDGRKNEENEDALLLEGPSLEYQCSIEDIDLIYVNQHYRLRKKFDGGSHGEVWRAVRVSDDGSHSDESFILKRIFVELGEDTHLSGLREAHFGAQLQGEPHVTRFVEAFYRDASNSTASELQELWLVFYDEGISLRHYMYTKTRSLSSVLFEPSLFWERMRVEEEGALVLKEMVRQLIEGVAALHDRGITHRDIKPSNILISKDTQFAVKLADLGSAVDEHTHHYLYGTKGPSQAEETREYQPPEVLFHGDVPYDYANPTSYDMWSVGVVFLELILGSPHVFSISSRARAKVDARLHDKSEAVRSKSYLLHVFTEFCIFQPPSLHRYHQDYALVHSACNFGTFNTTIQQRDPLGIGFQDSWGLHLLWKLLQWDPEKRITARDALNHAYFQGPYVCSESQRAFPTLQELKLHQAFLESKRAAKRDTFIQRIYELPTEFYCSCGRVFSSIDACIRHLHARQHTTHGAFCHYSALPVRQQLQQQQATEIDTETNLPYGHAMFSGRRKYMEDMFVVESNPALEYDLYAVLDGHMGTGAAQFVRQHLGAIFASHYRDARDKAQDDDGDAHLLEELALRQTFSDLHGQFIAQANESDFSGTTLTVVVHFPHENRLAIANVGDSRAVLYGDLNGTQTPKNIFALTKDHSPNDLEERQRIESSGGFVSFIGVWRVMGQLAVSRTLGDKHMSQYTSCDPTVSHVTLNSSAAFLVLASDGVWEALDNVQVGTFVAERLHDDMTQVAQDVVIEAFVRGSSDNLFAMVVDLRA</sequence>
<keyword evidence="5" id="KW-1185">Reference proteome</keyword>